<dbReference type="Proteomes" id="UP001501532">
    <property type="component" value="Unassembled WGS sequence"/>
</dbReference>
<evidence type="ECO:0000313" key="1">
    <source>
        <dbReference type="EMBL" id="GAA3059936.1"/>
    </source>
</evidence>
<accession>A0ABP6LUI6</accession>
<gene>
    <name evidence="1" type="ORF">GCM10010448_49100</name>
</gene>
<protein>
    <submittedName>
        <fullName evidence="1">Uncharacterized protein</fullName>
    </submittedName>
</protein>
<name>A0ABP6LUI6_9ACTN</name>
<sequence length="50" mass="5616">MHMNSWSAGRVVLRDTFARLPLMRTMAAVERLTKAKGRAALPEYARAEIA</sequence>
<reference evidence="2" key="1">
    <citation type="journal article" date="2019" name="Int. J. Syst. Evol. Microbiol.">
        <title>The Global Catalogue of Microorganisms (GCM) 10K type strain sequencing project: providing services to taxonomists for standard genome sequencing and annotation.</title>
        <authorList>
            <consortium name="The Broad Institute Genomics Platform"/>
            <consortium name="The Broad Institute Genome Sequencing Center for Infectious Disease"/>
            <person name="Wu L."/>
            <person name="Ma J."/>
        </authorList>
    </citation>
    <scope>NUCLEOTIDE SEQUENCE [LARGE SCALE GENOMIC DNA]</scope>
    <source>
        <strain evidence="2">JCM 9091</strain>
    </source>
</reference>
<dbReference type="EMBL" id="BAAAUF010000048">
    <property type="protein sequence ID" value="GAA3059936.1"/>
    <property type="molecule type" value="Genomic_DNA"/>
</dbReference>
<comment type="caution">
    <text evidence="1">The sequence shown here is derived from an EMBL/GenBank/DDBJ whole genome shotgun (WGS) entry which is preliminary data.</text>
</comment>
<keyword evidence="2" id="KW-1185">Reference proteome</keyword>
<proteinExistence type="predicted"/>
<organism evidence="1 2">
    <name type="scientific">Streptomyces glomeratus</name>
    <dbReference type="NCBI Taxonomy" id="284452"/>
    <lineage>
        <taxon>Bacteria</taxon>
        <taxon>Bacillati</taxon>
        <taxon>Actinomycetota</taxon>
        <taxon>Actinomycetes</taxon>
        <taxon>Kitasatosporales</taxon>
        <taxon>Streptomycetaceae</taxon>
        <taxon>Streptomyces</taxon>
    </lineage>
</organism>
<evidence type="ECO:0000313" key="2">
    <source>
        <dbReference type="Proteomes" id="UP001501532"/>
    </source>
</evidence>